<evidence type="ECO:0000256" key="3">
    <source>
        <dbReference type="ARBA" id="ARBA00022737"/>
    </source>
</evidence>
<dbReference type="GeneID" id="122141443"/>
<evidence type="ECO:0000313" key="6">
    <source>
        <dbReference type="RefSeq" id="XP_042604848.1"/>
    </source>
</evidence>
<evidence type="ECO:0000256" key="2">
    <source>
        <dbReference type="ARBA" id="ARBA00022574"/>
    </source>
</evidence>
<dbReference type="InterPro" id="IPR037850">
    <property type="entry name" value="RBBP5/Swd1"/>
</dbReference>
<dbReference type="OrthoDB" id="196858at2759"/>
<protein>
    <submittedName>
        <fullName evidence="6">LOW QUALITY PROTEIN: retinoblastoma-binding protein 5-like</fullName>
    </submittedName>
</protein>
<dbReference type="PANTHER" id="PTHR44040">
    <property type="entry name" value="RETINOBLASTOMA-BINDING PROTEIN 5"/>
    <property type="match status" value="1"/>
</dbReference>
<evidence type="ECO:0000256" key="1">
    <source>
        <dbReference type="ARBA" id="ARBA00004123"/>
    </source>
</evidence>
<comment type="subcellular location">
    <subcellularLocation>
        <location evidence="1">Nucleus</location>
    </subcellularLocation>
</comment>
<dbReference type="PROSITE" id="PS50082">
    <property type="entry name" value="WD_REPEATS_2"/>
    <property type="match status" value="1"/>
</dbReference>
<reference evidence="6" key="1">
    <citation type="submission" date="2025-08" db="UniProtKB">
        <authorList>
            <consortium name="RefSeq"/>
        </authorList>
    </citation>
    <scope>IDENTIFICATION</scope>
    <source>
        <tissue evidence="6">Muscle</tissue>
    </source>
</reference>
<keyword evidence="4" id="KW-0539">Nucleus</keyword>
<name>A0A9Q9XN17_CYPCA</name>
<sequence>MNLELLESFGQNYPEEADGTLDCISMALTCTFNRWGTLLAVGCNDGRITLTQTLTHTHTHTRVLTECLLWFSWSRDGHKLVSASTDNIVSQWDVLTGDCDQRFRFPSPILKLQYHPRDMDKVLVCPMKSAPVLLTLSDAKHVVLPVDDDSDLNVVAAFDRRGDYIYTGNAKGKILVLNTNNEDQEPATRVTTGTSNTTAIKSIEFARKGSCFLINTADRIIRVYDGREILTCGRDGEPEPMQKLQDLVNRTPWKRCCFSGDGEYIVAGSARQHALYIWEKSIGNLVKILHGEARRD</sequence>
<keyword evidence="2 5" id="KW-0853">WD repeat</keyword>
<dbReference type="Proteomes" id="UP001155660">
    <property type="component" value="Chromosome B22"/>
</dbReference>
<evidence type="ECO:0000256" key="4">
    <source>
        <dbReference type="ARBA" id="ARBA00023242"/>
    </source>
</evidence>
<dbReference type="SMART" id="SM00320">
    <property type="entry name" value="WD40"/>
    <property type="match status" value="4"/>
</dbReference>
<gene>
    <name evidence="6" type="primary">LOC122141443</name>
</gene>
<accession>A0A9Q9XN17</accession>
<dbReference type="AlphaFoldDB" id="A0A9Q9XN17"/>
<dbReference type="PANTHER" id="PTHR44040:SF1">
    <property type="entry name" value="RETINOBLASTOMA-BINDING PROTEIN 5"/>
    <property type="match status" value="1"/>
</dbReference>
<keyword evidence="3" id="KW-0677">Repeat</keyword>
<organism evidence="6">
    <name type="scientific">Cyprinus carpio</name>
    <name type="common">Common carp</name>
    <dbReference type="NCBI Taxonomy" id="7962"/>
    <lineage>
        <taxon>Eukaryota</taxon>
        <taxon>Metazoa</taxon>
        <taxon>Chordata</taxon>
        <taxon>Craniata</taxon>
        <taxon>Vertebrata</taxon>
        <taxon>Euteleostomi</taxon>
        <taxon>Actinopterygii</taxon>
        <taxon>Neopterygii</taxon>
        <taxon>Teleostei</taxon>
        <taxon>Ostariophysi</taxon>
        <taxon>Cypriniformes</taxon>
        <taxon>Cyprinidae</taxon>
        <taxon>Cyprininae</taxon>
        <taxon>Cyprinus</taxon>
    </lineage>
</organism>
<dbReference type="InterPro" id="IPR001680">
    <property type="entry name" value="WD40_rpt"/>
</dbReference>
<dbReference type="RefSeq" id="XP_042604848.1">
    <property type="nucleotide sequence ID" value="XM_042748914.1"/>
</dbReference>
<feature type="repeat" description="WD" evidence="5">
    <location>
        <begin position="71"/>
        <end position="102"/>
    </location>
</feature>
<dbReference type="Pfam" id="PF00400">
    <property type="entry name" value="WD40"/>
    <property type="match status" value="1"/>
</dbReference>
<dbReference type="GO" id="GO:0048188">
    <property type="term" value="C:Set1C/COMPASS complex"/>
    <property type="evidence" value="ECO:0007669"/>
    <property type="project" value="InterPro"/>
</dbReference>
<dbReference type="KEGG" id="ccar:122141443"/>
<evidence type="ECO:0000256" key="5">
    <source>
        <dbReference type="PROSITE-ProRule" id="PRU00221"/>
    </source>
</evidence>
<proteinExistence type="predicted"/>